<sequence>MIRQCENCWESYDTEKKGANEFHCSKCNKKKGEEENGMDS</sequence>
<name>A0A0F9UZK8_9ZZZZ</name>
<accession>A0A0F9UZK8</accession>
<organism evidence="1">
    <name type="scientific">marine sediment metagenome</name>
    <dbReference type="NCBI Taxonomy" id="412755"/>
    <lineage>
        <taxon>unclassified sequences</taxon>
        <taxon>metagenomes</taxon>
        <taxon>ecological metagenomes</taxon>
    </lineage>
</organism>
<dbReference type="EMBL" id="LAZR01000741">
    <property type="protein sequence ID" value="KKN59053.1"/>
    <property type="molecule type" value="Genomic_DNA"/>
</dbReference>
<comment type="caution">
    <text evidence="1">The sequence shown here is derived from an EMBL/GenBank/DDBJ whole genome shotgun (WGS) entry which is preliminary data.</text>
</comment>
<protein>
    <submittedName>
        <fullName evidence="1">Uncharacterized protein</fullName>
    </submittedName>
</protein>
<evidence type="ECO:0000313" key="1">
    <source>
        <dbReference type="EMBL" id="KKN59053.1"/>
    </source>
</evidence>
<dbReference type="AlphaFoldDB" id="A0A0F9UZK8"/>
<reference evidence="1" key="1">
    <citation type="journal article" date="2015" name="Nature">
        <title>Complex archaea that bridge the gap between prokaryotes and eukaryotes.</title>
        <authorList>
            <person name="Spang A."/>
            <person name="Saw J.H."/>
            <person name="Jorgensen S.L."/>
            <person name="Zaremba-Niedzwiedzka K."/>
            <person name="Martijn J."/>
            <person name="Lind A.E."/>
            <person name="van Eijk R."/>
            <person name="Schleper C."/>
            <person name="Guy L."/>
            <person name="Ettema T.J."/>
        </authorList>
    </citation>
    <scope>NUCLEOTIDE SEQUENCE</scope>
</reference>
<proteinExistence type="predicted"/>
<gene>
    <name evidence="1" type="ORF">LCGC14_0546080</name>
</gene>